<keyword evidence="1" id="KW-0472">Membrane</keyword>
<keyword evidence="1" id="KW-0812">Transmembrane</keyword>
<name>A0A2D0LGI4_9GAMM</name>
<dbReference type="Proteomes" id="UP000221101">
    <property type="component" value="Unassembled WGS sequence"/>
</dbReference>
<evidence type="ECO:0000313" key="3">
    <source>
        <dbReference type="Proteomes" id="UP000221101"/>
    </source>
</evidence>
<evidence type="ECO:0000313" key="2">
    <source>
        <dbReference type="EMBL" id="PHM74826.1"/>
    </source>
</evidence>
<dbReference type="EMBL" id="NJCX01000002">
    <property type="protein sequence ID" value="PHM74826.1"/>
    <property type="molecule type" value="Genomic_DNA"/>
</dbReference>
<evidence type="ECO:0000256" key="1">
    <source>
        <dbReference type="SAM" id="Phobius"/>
    </source>
</evidence>
<comment type="caution">
    <text evidence="2">The sequence shown here is derived from an EMBL/GenBank/DDBJ whole genome shotgun (WGS) entry which is preliminary data.</text>
</comment>
<accession>A0A2D0LGI4</accession>
<sequence>MGQDFIFPAVIIHLIKNKTHDNFYIMLKSGLYSCCYLSFLVIIHCGKENRLVSLAFCYNSTP</sequence>
<organism evidence="2 3">
    <name type="scientific">Xenorhabdus kozodoii</name>
    <dbReference type="NCBI Taxonomy" id="351676"/>
    <lineage>
        <taxon>Bacteria</taxon>
        <taxon>Pseudomonadati</taxon>
        <taxon>Pseudomonadota</taxon>
        <taxon>Gammaproteobacteria</taxon>
        <taxon>Enterobacterales</taxon>
        <taxon>Morganellaceae</taxon>
        <taxon>Xenorhabdus</taxon>
    </lineage>
</organism>
<feature type="transmembrane region" description="Helical" evidence="1">
    <location>
        <begin position="23"/>
        <end position="43"/>
    </location>
</feature>
<protein>
    <submittedName>
        <fullName evidence="2">Uncharacterized protein</fullName>
    </submittedName>
</protein>
<keyword evidence="3" id="KW-1185">Reference proteome</keyword>
<proteinExistence type="predicted"/>
<reference evidence="2 3" key="1">
    <citation type="journal article" date="2017" name="Nat. Microbiol.">
        <title>Natural product diversity associated with the nematode symbionts Photorhabdus and Xenorhabdus.</title>
        <authorList>
            <person name="Tobias N.J."/>
            <person name="Wolff H."/>
            <person name="Djahanschiri B."/>
            <person name="Grundmann F."/>
            <person name="Kronenwerth M."/>
            <person name="Shi Y.M."/>
            <person name="Simonyi S."/>
            <person name="Grun P."/>
            <person name="Shapiro-Ilan D."/>
            <person name="Pidot S.J."/>
            <person name="Stinear T.P."/>
            <person name="Ebersberger I."/>
            <person name="Bode H.B."/>
        </authorList>
    </citation>
    <scope>NUCLEOTIDE SEQUENCE [LARGE SCALE GENOMIC DNA]</scope>
    <source>
        <strain evidence="2 3">DSM 17907</strain>
    </source>
</reference>
<dbReference type="AlphaFoldDB" id="A0A2D0LGI4"/>
<gene>
    <name evidence="2" type="ORF">Xkoz_00348</name>
</gene>
<keyword evidence="1" id="KW-1133">Transmembrane helix</keyword>